<evidence type="ECO:0000313" key="2">
    <source>
        <dbReference type="EMBL" id="CAA0059158.1"/>
    </source>
</evidence>
<dbReference type="KEGG" id="cel:CELE_F36H5.5"/>
<dbReference type="EMBL" id="BX284602">
    <property type="protein sequence ID" value="CAA0059158.1"/>
    <property type="molecule type" value="Genomic_DNA"/>
</dbReference>
<proteinExistence type="predicted"/>
<dbReference type="AlphaFoldDB" id="A0A5S9MNN1"/>
<dbReference type="InParanoid" id="A0A5S9MNN1"/>
<dbReference type="RefSeq" id="NP_001379013.1">
    <property type="nucleotide sequence ID" value="NM_001393009.1"/>
</dbReference>
<protein>
    <submittedName>
        <fullName evidence="2">F-box associated domain-containing protein</fullName>
    </submittedName>
</protein>
<gene>
    <name evidence="2 4" type="primary">fbxb-53</name>
    <name evidence="2" type="ORF">CELE_F36H5.5</name>
    <name evidence="4" type="ORF">F36H5.5</name>
</gene>
<accession>A0A5S9MNN1</accession>
<dbReference type="AGR" id="WB:WBGene00018104"/>
<organism evidence="2 3">
    <name type="scientific">Caenorhabditis elegans</name>
    <dbReference type="NCBI Taxonomy" id="6239"/>
    <lineage>
        <taxon>Eukaryota</taxon>
        <taxon>Metazoa</taxon>
        <taxon>Ecdysozoa</taxon>
        <taxon>Nematoda</taxon>
        <taxon>Chromadorea</taxon>
        <taxon>Rhabditida</taxon>
        <taxon>Rhabditina</taxon>
        <taxon>Rhabditomorpha</taxon>
        <taxon>Rhabditoidea</taxon>
        <taxon>Rhabditidae</taxon>
        <taxon>Peloderinae</taxon>
        <taxon>Caenorhabditis</taxon>
    </lineage>
</organism>
<dbReference type="PANTHER" id="PTHR22899">
    <property type="entry name" value="CYCLIN-RELATED F-BOX FAMILY"/>
    <property type="match status" value="1"/>
</dbReference>
<keyword evidence="3" id="KW-1185">Reference proteome</keyword>
<dbReference type="WormBase" id="F36H5.5">
    <property type="protein sequence ID" value="CE53939"/>
    <property type="gene ID" value="WBGene00018104"/>
    <property type="gene designation" value="fbxb-53"/>
</dbReference>
<evidence type="ECO:0000259" key="1">
    <source>
        <dbReference type="Pfam" id="PF07735"/>
    </source>
</evidence>
<sequence length="339" mass="39167">MKVDSICQNSNSDGFIPFPLLRLPLKTLKSVLLEMGPIERTIFSMLSDKTKDYTRTLCIFKGFHLSVNVSDSLMCDFTINGNDYYFFSFKNGEVIVRKRNQENITFTAPPFDERSWLDHFFHIFNPSAIYLMFQYYNRKFDEPQFQIVQECLKGQKIGYLFIGLTSDPEMKHIVSILNAFLPVDNVYVNTNQNLQLNSNQLSTLRQIMPWNFKDLTITVNIPLNDLLLLNCVSLKIRSKQLTEKDLNLFLKYWIAGLKPELEYLNFVGNGPSLNQQNVLEGIPYQLGPVEREFELYQMDTEFGGIDIQMAGGAKATLVFCPRNAQFTVTLHNSKYISFN</sequence>
<dbReference type="Proteomes" id="UP000001940">
    <property type="component" value="Chromosome II"/>
</dbReference>
<dbReference type="PANTHER" id="PTHR22899:SF0">
    <property type="entry name" value="F-BOX ASSOCIATED DOMAIN-CONTAINING PROTEIN-RELATED"/>
    <property type="match status" value="1"/>
</dbReference>
<dbReference type="InterPro" id="IPR053222">
    <property type="entry name" value="Zygotic_Embryogenesis-Asso"/>
</dbReference>
<reference evidence="2 3" key="1">
    <citation type="journal article" date="1998" name="Science">
        <title>Genome sequence of the nematode C. elegans: a platform for investigating biology.</title>
        <authorList>
            <consortium name="The C. elegans sequencing consortium"/>
            <person name="Sulson J.E."/>
            <person name="Waterston R."/>
        </authorList>
    </citation>
    <scope>NUCLEOTIDE SEQUENCE [LARGE SCALE GENOMIC DNA]</scope>
    <source>
        <strain evidence="2 3">Bristol N2</strain>
    </source>
</reference>
<dbReference type="InterPro" id="IPR012885">
    <property type="entry name" value="F-box_Sdz-33"/>
</dbReference>
<evidence type="ECO:0000313" key="3">
    <source>
        <dbReference type="Proteomes" id="UP000001940"/>
    </source>
</evidence>
<evidence type="ECO:0000313" key="4">
    <source>
        <dbReference type="WormBase" id="F36H5.5"/>
    </source>
</evidence>
<dbReference type="GO" id="GO:0036500">
    <property type="term" value="P:ATF6-mediated unfolded protein response"/>
    <property type="evidence" value="ECO:0007007"/>
    <property type="project" value="WormBase"/>
</dbReference>
<name>A0A5S9MNN1_CAEEL</name>
<feature type="domain" description="Sdz-33 F-box" evidence="1">
    <location>
        <begin position="204"/>
        <end position="265"/>
    </location>
</feature>
<dbReference type="GeneID" id="43578480"/>
<dbReference type="FunCoup" id="A0A5S9MNN1">
    <property type="interactions" value="811"/>
</dbReference>
<dbReference type="CTD" id="43578480"/>
<dbReference type="Pfam" id="PF07735">
    <property type="entry name" value="FBA_2"/>
    <property type="match status" value="1"/>
</dbReference>